<organism evidence="1 2">
    <name type="scientific">Pseudovibrio brasiliensis</name>
    <dbReference type="NCBI Taxonomy" id="1898042"/>
    <lineage>
        <taxon>Bacteria</taxon>
        <taxon>Pseudomonadati</taxon>
        <taxon>Pseudomonadota</taxon>
        <taxon>Alphaproteobacteria</taxon>
        <taxon>Hyphomicrobiales</taxon>
        <taxon>Stappiaceae</taxon>
        <taxon>Pseudovibrio</taxon>
    </lineage>
</organism>
<dbReference type="SUPFAM" id="SSF69635">
    <property type="entry name" value="Type III secretory system chaperone-like"/>
    <property type="match status" value="1"/>
</dbReference>
<name>A0ABX8AMT7_9HYPH</name>
<reference evidence="1 2" key="1">
    <citation type="journal article" date="2021" name="Angew. Chem. Int. Ed. Engl.">
        <title>A novel family of nonribosomal peptides modulate collective behavior in Pseudovibrio bacteria isolated from marine sponges.</title>
        <authorList>
            <person name="Ioca L.P."/>
            <person name="Dai Y."/>
            <person name="Kunakom S."/>
            <person name="Diaz-Espinosa J."/>
            <person name="Krunic A."/>
            <person name="Crnkovic C.M."/>
            <person name="Orjala J."/>
            <person name="Sanchez L.M."/>
            <person name="Ferreira A.G."/>
            <person name="Berlinck R.G.S."/>
            <person name="Eustaquio A.S."/>
        </authorList>
    </citation>
    <scope>NUCLEOTIDE SEQUENCE [LARGE SCALE GENOMIC DNA]</scope>
    <source>
        <strain evidence="1 2">Ab134</strain>
    </source>
</reference>
<keyword evidence="2" id="KW-1185">Reference proteome</keyword>
<protein>
    <submittedName>
        <fullName evidence="1">Type III secretion protein</fullName>
    </submittedName>
</protein>
<dbReference type="Proteomes" id="UP000680706">
    <property type="component" value="Chromosome"/>
</dbReference>
<dbReference type="RefSeq" id="WP_075700604.1">
    <property type="nucleotide sequence ID" value="NZ_CP074126.1"/>
</dbReference>
<dbReference type="EMBL" id="CP074126">
    <property type="protein sequence ID" value="QUS55021.1"/>
    <property type="molecule type" value="Genomic_DNA"/>
</dbReference>
<gene>
    <name evidence="1" type="ORF">KGB56_16875</name>
</gene>
<dbReference type="Gene3D" id="3.30.1460.10">
    <property type="match status" value="1"/>
</dbReference>
<proteinExistence type="predicted"/>
<evidence type="ECO:0000313" key="1">
    <source>
        <dbReference type="EMBL" id="QUS55021.1"/>
    </source>
</evidence>
<sequence>MVSSNVEFQRLMREVLLRYAVTDCEESEAYEVSVGEKMKLFFLGNEPGFITLLLSIDRMDVGAKVSRLDMLKMNRPSEKGHPIIISLGEDQSVVLWSRIPLNGLVASEVLEIAQKLSDMALMFLSDEAD</sequence>
<evidence type="ECO:0000313" key="2">
    <source>
        <dbReference type="Proteomes" id="UP000680706"/>
    </source>
</evidence>
<accession>A0ABX8AMT7</accession>
<dbReference type="CDD" id="cd17025">
    <property type="entry name" value="T3SC_IA_ShcF-like"/>
    <property type="match status" value="1"/>
</dbReference>